<evidence type="ECO:0000256" key="2">
    <source>
        <dbReference type="SAM" id="Phobius"/>
    </source>
</evidence>
<reference evidence="5" key="1">
    <citation type="journal article" date="2019" name="Int. J. Syst. Evol. Microbiol.">
        <title>The Global Catalogue of Microorganisms (GCM) 10K type strain sequencing project: providing services to taxonomists for standard genome sequencing and annotation.</title>
        <authorList>
            <consortium name="The Broad Institute Genomics Platform"/>
            <consortium name="The Broad Institute Genome Sequencing Center for Infectious Disease"/>
            <person name="Wu L."/>
            <person name="Ma J."/>
        </authorList>
    </citation>
    <scope>NUCLEOTIDE SEQUENCE [LARGE SCALE GENOMIC DNA]</scope>
    <source>
        <strain evidence="5">CCUG 50213</strain>
    </source>
</reference>
<keyword evidence="2" id="KW-1133">Transmembrane helix</keyword>
<keyword evidence="2" id="KW-0812">Transmembrane</keyword>
<dbReference type="Proteomes" id="UP001597181">
    <property type="component" value="Unassembled WGS sequence"/>
</dbReference>
<feature type="compositionally biased region" description="Low complexity" evidence="1">
    <location>
        <begin position="55"/>
        <end position="64"/>
    </location>
</feature>
<accession>A0ABW3TND1</accession>
<dbReference type="EMBL" id="JBHTLY010000004">
    <property type="protein sequence ID" value="MFD1202210.1"/>
    <property type="molecule type" value="Genomic_DNA"/>
</dbReference>
<dbReference type="RefSeq" id="WP_343961206.1">
    <property type="nucleotide sequence ID" value="NZ_BAAAKZ010000010.1"/>
</dbReference>
<evidence type="ECO:0000313" key="4">
    <source>
        <dbReference type="EMBL" id="MFD1202210.1"/>
    </source>
</evidence>
<gene>
    <name evidence="4" type="ORF">ACFQ3U_09945</name>
</gene>
<feature type="transmembrane region" description="Helical" evidence="2">
    <location>
        <begin position="82"/>
        <end position="106"/>
    </location>
</feature>
<evidence type="ECO:0000259" key="3">
    <source>
        <dbReference type="Pfam" id="PF25591"/>
    </source>
</evidence>
<keyword evidence="2" id="KW-0472">Membrane</keyword>
<organism evidence="4 5">
    <name type="scientific">Leucobacter albus</name>
    <dbReference type="NCBI Taxonomy" id="272210"/>
    <lineage>
        <taxon>Bacteria</taxon>
        <taxon>Bacillati</taxon>
        <taxon>Actinomycetota</taxon>
        <taxon>Actinomycetes</taxon>
        <taxon>Micrococcales</taxon>
        <taxon>Microbacteriaceae</taxon>
        <taxon>Leucobacter</taxon>
    </lineage>
</organism>
<dbReference type="Pfam" id="PF25591">
    <property type="entry name" value="LRV_2"/>
    <property type="match status" value="1"/>
</dbReference>
<sequence>MTIEDLRHATALASDPATPPETLAHIAGAHRELWPAVSEHPNAYPELIAWMQQQAGGAAGDGAQPSPDARPRTRTRTRARKTWVIIGAAAAALVLGGAAVAISFFVRGDDSGVAGTLALVEGVAPGEEFCFSFVDSQQRLESGSGILDLGTGDVDMTLAPFYADCGDPFYGAKKLRWLEPDVRGTATLQHGMTGTVAIVGDVSAGQLTAQLGEPAAGVWRDADRGLAYSVTGDQVLVAMDGEDPPASPPAQSDSLASHATAAQLVAALGQGEPLLLTLGTSESLARQPLLQSAPVTGYATAVTEEGAVLTMSIAFAHKSAADASANLEHIRKVVGSAPETFGQLSVSAASDPSVAVVSYPVKSEGDTRVFWELLSK</sequence>
<comment type="caution">
    <text evidence="4">The sequence shown here is derived from an EMBL/GenBank/DDBJ whole genome shotgun (WGS) entry which is preliminary data.</text>
</comment>
<name>A0ABW3TND1_9MICO</name>
<evidence type="ECO:0000313" key="5">
    <source>
        <dbReference type="Proteomes" id="UP001597181"/>
    </source>
</evidence>
<protein>
    <recommendedName>
        <fullName evidence="3">Leucine rich repeat variant domain-containing protein</fullName>
    </recommendedName>
</protein>
<feature type="domain" description="Leucine rich repeat variant" evidence="3">
    <location>
        <begin position="9"/>
        <end position="63"/>
    </location>
</feature>
<proteinExistence type="predicted"/>
<dbReference type="InterPro" id="IPR057893">
    <property type="entry name" value="LRV_2"/>
</dbReference>
<evidence type="ECO:0000256" key="1">
    <source>
        <dbReference type="SAM" id="MobiDB-lite"/>
    </source>
</evidence>
<feature type="region of interest" description="Disordered" evidence="1">
    <location>
        <begin position="55"/>
        <end position="76"/>
    </location>
</feature>
<keyword evidence="5" id="KW-1185">Reference proteome</keyword>